<dbReference type="RefSeq" id="XP_069233699.1">
    <property type="nucleotide sequence ID" value="XM_069369248.1"/>
</dbReference>
<gene>
    <name evidence="2" type="ORF">WHR41_00642</name>
</gene>
<evidence type="ECO:0000313" key="2">
    <source>
        <dbReference type="EMBL" id="KAL1590594.1"/>
    </source>
</evidence>
<dbReference type="Proteomes" id="UP000803884">
    <property type="component" value="Unassembled WGS sequence"/>
</dbReference>
<reference evidence="2 3" key="1">
    <citation type="journal article" date="2020" name="Microbiol. Resour. Announc.">
        <title>Draft Genome Sequence of a Cladosporium Species Isolated from the Mesophotic Ascidian Didemnum maculosum.</title>
        <authorList>
            <person name="Gioti A."/>
            <person name="Siaperas R."/>
            <person name="Nikolaivits E."/>
            <person name="Le Goff G."/>
            <person name="Ouazzani J."/>
            <person name="Kotoulas G."/>
            <person name="Topakas E."/>
        </authorList>
    </citation>
    <scope>NUCLEOTIDE SEQUENCE [LARGE SCALE GENOMIC DNA]</scope>
    <source>
        <strain evidence="2 3">TM138-S3</strain>
    </source>
</reference>
<comment type="caution">
    <text evidence="2">The sequence shown here is derived from an EMBL/GenBank/DDBJ whole genome shotgun (WGS) entry which is preliminary data.</text>
</comment>
<sequence>MASRGSGSNNKISEWEPNAFTGPANANVADAEAMTSPAAQAARAKSAEVMAALKKGDQGEADRVMGKKEHYDSLLPGMGRLKTIFLGKKREDPTK</sequence>
<evidence type="ECO:0000256" key="1">
    <source>
        <dbReference type="SAM" id="MobiDB-lite"/>
    </source>
</evidence>
<protein>
    <submittedName>
        <fullName evidence="2">Uncharacterized protein</fullName>
    </submittedName>
</protein>
<dbReference type="GeneID" id="96002086"/>
<accession>A0AB34L0C7</accession>
<dbReference type="AlphaFoldDB" id="A0AB34L0C7"/>
<dbReference type="EMBL" id="JAAQHG020000002">
    <property type="protein sequence ID" value="KAL1590594.1"/>
    <property type="molecule type" value="Genomic_DNA"/>
</dbReference>
<evidence type="ECO:0000313" key="3">
    <source>
        <dbReference type="Proteomes" id="UP000803884"/>
    </source>
</evidence>
<proteinExistence type="predicted"/>
<feature type="region of interest" description="Disordered" evidence="1">
    <location>
        <begin position="1"/>
        <end position="26"/>
    </location>
</feature>
<feature type="compositionally biased region" description="Polar residues" evidence="1">
    <location>
        <begin position="1"/>
        <end position="12"/>
    </location>
</feature>
<organism evidence="2 3">
    <name type="scientific">Cladosporium halotolerans</name>
    <dbReference type="NCBI Taxonomy" id="1052096"/>
    <lineage>
        <taxon>Eukaryota</taxon>
        <taxon>Fungi</taxon>
        <taxon>Dikarya</taxon>
        <taxon>Ascomycota</taxon>
        <taxon>Pezizomycotina</taxon>
        <taxon>Dothideomycetes</taxon>
        <taxon>Dothideomycetidae</taxon>
        <taxon>Cladosporiales</taxon>
        <taxon>Cladosporiaceae</taxon>
        <taxon>Cladosporium</taxon>
    </lineage>
</organism>
<name>A0AB34L0C7_9PEZI</name>
<keyword evidence="3" id="KW-1185">Reference proteome</keyword>